<dbReference type="Proteomes" id="UP000663879">
    <property type="component" value="Unassembled WGS sequence"/>
</dbReference>
<keyword evidence="8" id="KW-1185">Reference proteome</keyword>
<dbReference type="OrthoDB" id="9983318at2759"/>
<feature type="transmembrane region" description="Helical" evidence="5">
    <location>
        <begin position="306"/>
        <end position="326"/>
    </location>
</feature>
<keyword evidence="4 5" id="KW-0472">Membrane</keyword>
<dbReference type="AlphaFoldDB" id="A0A813P5J2"/>
<dbReference type="SUPFAM" id="SSF81321">
    <property type="entry name" value="Family A G protein-coupled receptor-like"/>
    <property type="match status" value="1"/>
</dbReference>
<dbReference type="InterPro" id="IPR017452">
    <property type="entry name" value="GPCR_Rhodpsn_7TM"/>
</dbReference>
<proteinExistence type="predicted"/>
<protein>
    <recommendedName>
        <fullName evidence="6">G-protein coupled receptors family 1 profile domain-containing protein</fullName>
    </recommendedName>
</protein>
<keyword evidence="3 5" id="KW-1133">Transmembrane helix</keyword>
<evidence type="ECO:0000256" key="4">
    <source>
        <dbReference type="ARBA" id="ARBA00023136"/>
    </source>
</evidence>
<reference evidence="7" key="1">
    <citation type="submission" date="2021-02" db="EMBL/GenBank/DDBJ databases">
        <authorList>
            <person name="Nowell W R."/>
        </authorList>
    </citation>
    <scope>NUCLEOTIDE SEQUENCE</scope>
    <source>
        <strain evidence="7">Ploen Becks lab</strain>
    </source>
</reference>
<dbReference type="PROSITE" id="PS50262">
    <property type="entry name" value="G_PROTEIN_RECEP_F1_2"/>
    <property type="match status" value="1"/>
</dbReference>
<feature type="transmembrane region" description="Helical" evidence="5">
    <location>
        <begin position="58"/>
        <end position="77"/>
    </location>
</feature>
<evidence type="ECO:0000256" key="2">
    <source>
        <dbReference type="ARBA" id="ARBA00022692"/>
    </source>
</evidence>
<dbReference type="Gene3D" id="1.20.1070.10">
    <property type="entry name" value="Rhodopsin 7-helix transmembrane proteins"/>
    <property type="match status" value="2"/>
</dbReference>
<dbReference type="EMBL" id="CAJNOC010000354">
    <property type="protein sequence ID" value="CAF0749550.1"/>
    <property type="molecule type" value="Genomic_DNA"/>
</dbReference>
<feature type="transmembrane region" description="Helical" evidence="5">
    <location>
        <begin position="89"/>
        <end position="106"/>
    </location>
</feature>
<dbReference type="InterPro" id="IPR052954">
    <property type="entry name" value="GPCR-Ligand_Int"/>
</dbReference>
<organism evidence="7 8">
    <name type="scientific">Brachionus calyciflorus</name>
    <dbReference type="NCBI Taxonomy" id="104777"/>
    <lineage>
        <taxon>Eukaryota</taxon>
        <taxon>Metazoa</taxon>
        <taxon>Spiralia</taxon>
        <taxon>Gnathifera</taxon>
        <taxon>Rotifera</taxon>
        <taxon>Eurotatoria</taxon>
        <taxon>Monogononta</taxon>
        <taxon>Pseudotrocha</taxon>
        <taxon>Ploima</taxon>
        <taxon>Brachionidae</taxon>
        <taxon>Brachionus</taxon>
    </lineage>
</organism>
<evidence type="ECO:0000259" key="6">
    <source>
        <dbReference type="PROSITE" id="PS50262"/>
    </source>
</evidence>
<dbReference type="PANTHER" id="PTHR46641">
    <property type="entry name" value="FMRFAMIDE RECEPTOR-RELATED"/>
    <property type="match status" value="1"/>
</dbReference>
<feature type="domain" description="G-protein coupled receptors family 1 profile" evidence="6">
    <location>
        <begin position="68"/>
        <end position="404"/>
    </location>
</feature>
<name>A0A813P5J2_9BILA</name>
<accession>A0A813P5J2</accession>
<dbReference type="GO" id="GO:0004930">
    <property type="term" value="F:G protein-coupled receptor activity"/>
    <property type="evidence" value="ECO:0007669"/>
    <property type="project" value="InterPro"/>
</dbReference>
<feature type="transmembrane region" description="Helical" evidence="5">
    <location>
        <begin position="168"/>
        <end position="190"/>
    </location>
</feature>
<evidence type="ECO:0000313" key="7">
    <source>
        <dbReference type="EMBL" id="CAF0749550.1"/>
    </source>
</evidence>
<dbReference type="PANTHER" id="PTHR46641:SF25">
    <property type="entry name" value="CNMAMIDE RECEPTOR-RELATED"/>
    <property type="match status" value="1"/>
</dbReference>
<evidence type="ECO:0000256" key="3">
    <source>
        <dbReference type="ARBA" id="ARBA00022989"/>
    </source>
</evidence>
<evidence type="ECO:0000256" key="1">
    <source>
        <dbReference type="ARBA" id="ARBA00004370"/>
    </source>
</evidence>
<evidence type="ECO:0000313" key="8">
    <source>
        <dbReference type="Proteomes" id="UP000663879"/>
    </source>
</evidence>
<comment type="caution">
    <text evidence="7">The sequence shown here is derived from an EMBL/GenBank/DDBJ whole genome shotgun (WGS) entry which is preliminary data.</text>
</comment>
<feature type="transmembrane region" description="Helical" evidence="5">
    <location>
        <begin position="347"/>
        <end position="372"/>
    </location>
</feature>
<dbReference type="CDD" id="cd14978">
    <property type="entry name" value="7tmA_FMRFamide_R-like"/>
    <property type="match status" value="1"/>
</dbReference>
<feature type="transmembrane region" description="Helical" evidence="5">
    <location>
        <begin position="384"/>
        <end position="407"/>
    </location>
</feature>
<dbReference type="InterPro" id="IPR000276">
    <property type="entry name" value="GPCR_Rhodpsn"/>
</dbReference>
<keyword evidence="2 5" id="KW-0812">Transmembrane</keyword>
<evidence type="ECO:0000256" key="5">
    <source>
        <dbReference type="SAM" id="Phobius"/>
    </source>
</evidence>
<comment type="subcellular location">
    <subcellularLocation>
        <location evidence="1">Membrane</location>
    </subcellularLocation>
</comment>
<gene>
    <name evidence="7" type="ORF">OXX778_LOCUS3836</name>
</gene>
<feature type="transmembrane region" description="Helical" evidence="5">
    <location>
        <begin position="126"/>
        <end position="147"/>
    </location>
</feature>
<dbReference type="Pfam" id="PF00001">
    <property type="entry name" value="7tm_1"/>
    <property type="match status" value="2"/>
</dbReference>
<dbReference type="GO" id="GO:0016020">
    <property type="term" value="C:membrane"/>
    <property type="evidence" value="ECO:0007669"/>
    <property type="project" value="UniProtKB-SubCell"/>
</dbReference>
<dbReference type="PRINTS" id="PR00237">
    <property type="entry name" value="GPCRRHODOPSN"/>
</dbReference>
<sequence>MSIFQTSLSYDNFLSDSYLQEITSDNQTTSPPKIYNFESTETKTKTDLLISVLQQETSLVWIIFGTIGNLLSLFVLLRPKMRIHSTFTYLTILAVCDTLVLYFGLLRDFLVNKYNYDINGDILCKFHVFSFYFVLHMASWLLVAVNIDRLIAASFLSLSKKWCTPRTAIRVSTYLAIFLMIINSHFLYYVDSEDEKKSTENYELKNFFNSKNLSIRSISKNYNDDHSFGKVRSKNYFLFPSLNENDYYLNDLYSSELTIPEEEKPEVIMEPVNPYVYKKCLIKANSPLYSYFFQKIFTWIDASAQVILPFIIMVVCNINIIHKVLLTKNKTNGKNLKRLRKIKGMCVMIVSVSVIFFILEAPILIFICLIQGSYIQSTWPYIELFWTIMNLMMYTNHVINFLSYCMTGTKFRRELLRLLSIHIICKSLTNYKNLFTSHFDHNNVVATRHNEMNKCTSNLNQKEKKTIVKFFNRNNQNFKTEPIVKNNLVKPVSLTSGILNKKRMLGESATAWKRKKSSDSNLFVQNDRTCNLVDSDFRPKEENIAQEADNNFLVNENVFSQRRSLTKISFKNLSKFGRKSKKRPDVLSNSERVDFDDLDIQLDEDTGEF</sequence>